<keyword evidence="3" id="KW-1185">Reference proteome</keyword>
<dbReference type="Gene3D" id="3.30.470.20">
    <property type="entry name" value="ATP-grasp fold, B domain"/>
    <property type="match status" value="1"/>
</dbReference>
<dbReference type="GO" id="GO:0016747">
    <property type="term" value="F:acyltransferase activity, transferring groups other than amino-acyl groups"/>
    <property type="evidence" value="ECO:0007669"/>
    <property type="project" value="InterPro"/>
</dbReference>
<protein>
    <submittedName>
        <fullName evidence="2">Acyl-CoA synthetase</fullName>
    </submittedName>
</protein>
<dbReference type="SUPFAM" id="SSF51735">
    <property type="entry name" value="NAD(P)-binding Rossmann-fold domains"/>
    <property type="match status" value="1"/>
</dbReference>
<dbReference type="InterPro" id="IPR000182">
    <property type="entry name" value="GNAT_dom"/>
</dbReference>
<evidence type="ECO:0000259" key="1">
    <source>
        <dbReference type="PROSITE" id="PS51186"/>
    </source>
</evidence>
<dbReference type="InterPro" id="IPR003781">
    <property type="entry name" value="CoA-bd"/>
</dbReference>
<dbReference type="Gene3D" id="3.30.1490.20">
    <property type="entry name" value="ATP-grasp fold, A domain"/>
    <property type="match status" value="1"/>
</dbReference>
<dbReference type="InterPro" id="IPR016102">
    <property type="entry name" value="Succinyl-CoA_synth-like"/>
</dbReference>
<dbReference type="EMBL" id="BNBO01000001">
    <property type="protein sequence ID" value="GHH59693.1"/>
    <property type="molecule type" value="Genomic_DNA"/>
</dbReference>
<dbReference type="GO" id="GO:0043758">
    <property type="term" value="F:acetate-CoA ligase (ADP-forming) activity"/>
    <property type="evidence" value="ECO:0007669"/>
    <property type="project" value="InterPro"/>
</dbReference>
<dbReference type="Gene3D" id="3.40.50.261">
    <property type="entry name" value="Succinyl-CoA synthetase domains"/>
    <property type="match status" value="2"/>
</dbReference>
<dbReference type="CDD" id="cd04301">
    <property type="entry name" value="NAT_SF"/>
    <property type="match status" value="1"/>
</dbReference>
<dbReference type="GeneID" id="95350877"/>
<feature type="domain" description="N-acetyltransferase" evidence="1">
    <location>
        <begin position="21"/>
        <end position="174"/>
    </location>
</feature>
<sequence>MSTVQRLPSAAEALLADGTTAIIRPLAPSDRAAAFDLHAVWMSEASRRMRFFGVSRLAPRLAADRLCGPPRPGFLALGAWAGGALVGEADYEAEEGHEDTAELALAVADAWQHRGVGTLLIEHLIHAARERGIHSIEADTLAGNRAVQKVSSDLGLPVHRRFEQGGIRVRVALDEADEHYREAVDERGRAADVASLTALLRPRSVAVVGASRRPGSVGRAVLLKIRQGGFTGPVWAVNPHAGTVAGEPAHPSVTGLPAVPDLAVLAVPPAAVAGVAQECGRAGVRALVVLTSGLDAATARELMHACRRHSMRLVGPNSLGVAQTERAVALDAEFGGAFPLPGTAGVAAQSGGVGIALIERLAWLGIGVSSFVSLGDKYDVSGNDLLQWWESDGRTDLALLHLESFGSPRAFARTARRVTRRFPVLTVDAGRSAAGRRGAASHTAAAATPTVTRETLFRQAGITAARGIAELVETAALLHSQPLPGTRGTVAVVSNAGGIGILAADACAEAGLDLPALPADLAAGLLARLPDGASATNPVDTTAAAQPGELRTCVDRLVHSGAVDALMVCLVPTALAVDARQDPVRALLDAPARRRIPVAAVRISQEVPVQYLTCADGGLLPVYADAVAAARAFAHARDRARWLAEPAAPDAEVTGTDPGAARELADDFLAAHPDGGWLDPSATARLLECYGLPLTTSLWVHDEHTTVVAAQSLRRLGHDGKVAMKAYWPGQIHKSAAGAVRTGLARESEVRAVWHEFAERFGDRMTGVVVQPMARPGLELLAGIVQDHVFGPLVVLGLGGTATDVLDDRSTRLAPLTERDLTTMVTDLRSAPMLLGRPGLPPVDLTAVQRVLAALSVLATDFPQLAEADLNPLMAGPDGIVCVDARIRLEPLPVFDPYLRRLRRPPDTDAPAER</sequence>
<dbReference type="Gene3D" id="3.40.630.30">
    <property type="match status" value="1"/>
</dbReference>
<dbReference type="RefSeq" id="WP_190208905.1">
    <property type="nucleotide sequence ID" value="NZ_BNBO01000001.1"/>
</dbReference>
<evidence type="ECO:0000313" key="2">
    <source>
        <dbReference type="EMBL" id="GHH59693.1"/>
    </source>
</evidence>
<dbReference type="SUPFAM" id="SSF55729">
    <property type="entry name" value="Acyl-CoA N-acyltransferases (Nat)"/>
    <property type="match status" value="1"/>
</dbReference>
<organism evidence="2 3">
    <name type="scientific">Kitasatospora indigofera</name>
    <dbReference type="NCBI Taxonomy" id="67307"/>
    <lineage>
        <taxon>Bacteria</taxon>
        <taxon>Bacillati</taxon>
        <taxon>Actinomycetota</taxon>
        <taxon>Actinomycetes</taxon>
        <taxon>Kitasatosporales</taxon>
        <taxon>Streptomycetaceae</taxon>
        <taxon>Kitasatospora</taxon>
    </lineage>
</organism>
<evidence type="ECO:0000313" key="3">
    <source>
        <dbReference type="Proteomes" id="UP000617734"/>
    </source>
</evidence>
<dbReference type="SMART" id="SM00881">
    <property type="entry name" value="CoA_binding"/>
    <property type="match status" value="1"/>
</dbReference>
<dbReference type="AlphaFoldDB" id="A0A919FBF6"/>
<proteinExistence type="predicted"/>
<dbReference type="InterPro" id="IPR016181">
    <property type="entry name" value="Acyl_CoA_acyltransferase"/>
</dbReference>
<dbReference type="Pfam" id="PF19045">
    <property type="entry name" value="Ligase_CoA_2"/>
    <property type="match status" value="1"/>
</dbReference>
<comment type="caution">
    <text evidence="2">The sequence shown here is derived from an EMBL/GenBank/DDBJ whole genome shotgun (WGS) entry which is preliminary data.</text>
</comment>
<dbReference type="Proteomes" id="UP000617734">
    <property type="component" value="Unassembled WGS sequence"/>
</dbReference>
<dbReference type="InterPro" id="IPR043938">
    <property type="entry name" value="Ligase_CoA_dom"/>
</dbReference>
<reference evidence="2" key="1">
    <citation type="journal article" date="2014" name="Int. J. Syst. Evol. Microbiol.">
        <title>Complete genome sequence of Corynebacterium casei LMG S-19264T (=DSM 44701T), isolated from a smear-ripened cheese.</title>
        <authorList>
            <consortium name="US DOE Joint Genome Institute (JGI-PGF)"/>
            <person name="Walter F."/>
            <person name="Albersmeier A."/>
            <person name="Kalinowski J."/>
            <person name="Ruckert C."/>
        </authorList>
    </citation>
    <scope>NUCLEOTIDE SEQUENCE</scope>
    <source>
        <strain evidence="2">JCM 4646</strain>
    </source>
</reference>
<dbReference type="Pfam" id="PF13607">
    <property type="entry name" value="Succ_CoA_lig"/>
    <property type="match status" value="1"/>
</dbReference>
<dbReference type="Pfam" id="PF13380">
    <property type="entry name" value="CoA_binding_2"/>
    <property type="match status" value="1"/>
</dbReference>
<gene>
    <name evidence="2" type="ORF">GCM10018781_03360</name>
</gene>
<dbReference type="SUPFAM" id="SSF56059">
    <property type="entry name" value="Glutathione synthetase ATP-binding domain-like"/>
    <property type="match status" value="1"/>
</dbReference>
<dbReference type="InterPro" id="IPR013815">
    <property type="entry name" value="ATP_grasp_subdomain_1"/>
</dbReference>
<name>A0A919FBF6_9ACTN</name>
<dbReference type="Pfam" id="PF00583">
    <property type="entry name" value="Acetyltransf_1"/>
    <property type="match status" value="1"/>
</dbReference>
<dbReference type="Pfam" id="PF13549">
    <property type="entry name" value="ATP-grasp_5"/>
    <property type="match status" value="1"/>
</dbReference>
<dbReference type="InterPro" id="IPR032875">
    <property type="entry name" value="Succ_CoA_lig_flav_dom"/>
</dbReference>
<reference evidence="2" key="2">
    <citation type="submission" date="2020-09" db="EMBL/GenBank/DDBJ databases">
        <authorList>
            <person name="Sun Q."/>
            <person name="Ohkuma M."/>
        </authorList>
    </citation>
    <scope>NUCLEOTIDE SEQUENCE</scope>
    <source>
        <strain evidence="2">JCM 4646</strain>
    </source>
</reference>
<dbReference type="PROSITE" id="PS51186">
    <property type="entry name" value="GNAT"/>
    <property type="match status" value="1"/>
</dbReference>
<dbReference type="GO" id="GO:0005524">
    <property type="term" value="F:ATP binding"/>
    <property type="evidence" value="ECO:0007669"/>
    <property type="project" value="InterPro"/>
</dbReference>
<accession>A0A919FBF6</accession>
<dbReference type="PANTHER" id="PTHR42793">
    <property type="entry name" value="COA BINDING DOMAIN CONTAINING PROTEIN"/>
    <property type="match status" value="1"/>
</dbReference>
<dbReference type="SUPFAM" id="SSF52210">
    <property type="entry name" value="Succinyl-CoA synthetase domains"/>
    <property type="match status" value="2"/>
</dbReference>
<dbReference type="InterPro" id="IPR036291">
    <property type="entry name" value="NAD(P)-bd_dom_sf"/>
</dbReference>
<dbReference type="Gene3D" id="3.40.50.720">
    <property type="entry name" value="NAD(P)-binding Rossmann-like Domain"/>
    <property type="match status" value="1"/>
</dbReference>
<dbReference type="PANTHER" id="PTHR42793:SF1">
    <property type="entry name" value="PEPTIDYL-LYSINE N-ACETYLTRANSFERASE PATZ"/>
    <property type="match status" value="1"/>
</dbReference>